<keyword evidence="8" id="KW-0073">Auxin biosynthesis</keyword>
<comment type="catalytic activity">
    <reaction evidence="10">
        <text>indole-3-pyruvate + NADPH + O2 + H(+) = (indol-3-yl)acetate + CO2 + NADP(+) + H2O</text>
        <dbReference type="Rhea" id="RHEA:34331"/>
        <dbReference type="ChEBI" id="CHEBI:15377"/>
        <dbReference type="ChEBI" id="CHEBI:15378"/>
        <dbReference type="ChEBI" id="CHEBI:15379"/>
        <dbReference type="ChEBI" id="CHEBI:16526"/>
        <dbReference type="ChEBI" id="CHEBI:17640"/>
        <dbReference type="ChEBI" id="CHEBI:30854"/>
        <dbReference type="ChEBI" id="CHEBI:57783"/>
        <dbReference type="ChEBI" id="CHEBI:58349"/>
        <dbReference type="EC" id="1.14.13.168"/>
    </reaction>
</comment>
<evidence type="ECO:0000256" key="5">
    <source>
        <dbReference type="ARBA" id="ARBA00022827"/>
    </source>
</evidence>
<accession>A0A830BK53</accession>
<keyword evidence="11" id="KW-0670">Pyruvate</keyword>
<dbReference type="GO" id="GO:0009851">
    <property type="term" value="P:auxin biosynthetic process"/>
    <property type="evidence" value="ECO:0007669"/>
    <property type="project" value="UniProtKB-KW"/>
</dbReference>
<dbReference type="InterPro" id="IPR036188">
    <property type="entry name" value="FAD/NAD-bd_sf"/>
</dbReference>
<dbReference type="GO" id="GO:0103075">
    <property type="term" value="F:indole-3-pyruvate monooxygenase activity"/>
    <property type="evidence" value="ECO:0007669"/>
    <property type="project" value="UniProtKB-EC"/>
</dbReference>
<evidence type="ECO:0000256" key="8">
    <source>
        <dbReference type="ARBA" id="ARBA00023070"/>
    </source>
</evidence>
<comment type="similarity">
    <text evidence="3">Belongs to the FMO family.</text>
</comment>
<evidence type="ECO:0000256" key="1">
    <source>
        <dbReference type="ARBA" id="ARBA00001974"/>
    </source>
</evidence>
<keyword evidence="11" id="KW-0503">Monooxygenase</keyword>
<evidence type="ECO:0000256" key="2">
    <source>
        <dbReference type="ARBA" id="ARBA00004814"/>
    </source>
</evidence>
<keyword evidence="12" id="KW-1185">Reference proteome</keyword>
<dbReference type="PANTHER" id="PTHR43539:SF11">
    <property type="entry name" value="INDOLE-3-PYRUVATE MONOOXYGENASE YUCCA8-RELATED"/>
    <property type="match status" value="1"/>
</dbReference>
<evidence type="ECO:0000256" key="6">
    <source>
        <dbReference type="ARBA" id="ARBA00022857"/>
    </source>
</evidence>
<comment type="pathway">
    <text evidence="2">Plant hormone metabolism; auxin biosynthesis.</text>
</comment>
<dbReference type="GO" id="GO:0050660">
    <property type="term" value="F:flavin adenine dinucleotide binding"/>
    <property type="evidence" value="ECO:0007669"/>
    <property type="project" value="TreeGrafter"/>
</dbReference>
<gene>
    <name evidence="11" type="ORF">PHJA_000689500</name>
</gene>
<dbReference type="EC" id="1.14.13.168" evidence="9"/>
<dbReference type="SUPFAM" id="SSF51905">
    <property type="entry name" value="FAD/NAD(P)-binding domain"/>
    <property type="match status" value="1"/>
</dbReference>
<keyword evidence="5" id="KW-0274">FAD</keyword>
<sequence length="161" mass="18080">MLMLKWLPMWLVDKVLLILAWMILGNMEKFGLKRPSRGPLELKNNLGKPPVLDIIGALERIRSRDIQVVPGIKRFSKGSVELVNGEKLEIDSVILATGYCSNVPYWLQRKMIFFSKNDFPKALFANSWKRKAGLFAVGFTKKGLSGASADAMKISQDIGKL</sequence>
<dbReference type="PANTHER" id="PTHR43539">
    <property type="entry name" value="FLAVIN-BINDING MONOOXYGENASE-LIKE PROTEIN (AFU_ORTHOLOGUE AFUA_4G09220)"/>
    <property type="match status" value="1"/>
</dbReference>
<name>A0A830BK53_9LAMI</name>
<evidence type="ECO:0000256" key="9">
    <source>
        <dbReference type="ARBA" id="ARBA00039148"/>
    </source>
</evidence>
<evidence type="ECO:0000313" key="12">
    <source>
        <dbReference type="Proteomes" id="UP000653305"/>
    </source>
</evidence>
<dbReference type="OrthoDB" id="66881at2759"/>
<dbReference type="Proteomes" id="UP000653305">
    <property type="component" value="Unassembled WGS sequence"/>
</dbReference>
<dbReference type="AlphaFoldDB" id="A0A830BK53"/>
<evidence type="ECO:0000256" key="3">
    <source>
        <dbReference type="ARBA" id="ARBA00009183"/>
    </source>
</evidence>
<keyword evidence="4" id="KW-0285">Flavoprotein</keyword>
<dbReference type="EMBL" id="BMAC01000105">
    <property type="protein sequence ID" value="GFP85458.1"/>
    <property type="molecule type" value="Genomic_DNA"/>
</dbReference>
<reference evidence="11" key="1">
    <citation type="submission" date="2020-07" db="EMBL/GenBank/DDBJ databases">
        <title>Ethylene signaling mediates host invasion by parasitic plants.</title>
        <authorList>
            <person name="Yoshida S."/>
        </authorList>
    </citation>
    <scope>NUCLEOTIDE SEQUENCE</scope>
    <source>
        <strain evidence="11">Okayama</strain>
    </source>
</reference>
<evidence type="ECO:0000256" key="10">
    <source>
        <dbReference type="ARBA" id="ARBA00047707"/>
    </source>
</evidence>
<dbReference type="InterPro" id="IPR050982">
    <property type="entry name" value="Auxin_biosynth/cation_transpt"/>
</dbReference>
<protein>
    <recommendedName>
        <fullName evidence="9">indole-3-pyruvate monooxygenase</fullName>
        <ecNumber evidence="9">1.14.13.168</ecNumber>
    </recommendedName>
</protein>
<organism evidence="11 12">
    <name type="scientific">Phtheirospermum japonicum</name>
    <dbReference type="NCBI Taxonomy" id="374723"/>
    <lineage>
        <taxon>Eukaryota</taxon>
        <taxon>Viridiplantae</taxon>
        <taxon>Streptophyta</taxon>
        <taxon>Embryophyta</taxon>
        <taxon>Tracheophyta</taxon>
        <taxon>Spermatophyta</taxon>
        <taxon>Magnoliopsida</taxon>
        <taxon>eudicotyledons</taxon>
        <taxon>Gunneridae</taxon>
        <taxon>Pentapetalae</taxon>
        <taxon>asterids</taxon>
        <taxon>lamiids</taxon>
        <taxon>Lamiales</taxon>
        <taxon>Orobanchaceae</taxon>
        <taxon>Orobanchaceae incertae sedis</taxon>
        <taxon>Phtheirospermum</taxon>
    </lineage>
</organism>
<evidence type="ECO:0000313" key="11">
    <source>
        <dbReference type="EMBL" id="GFP85458.1"/>
    </source>
</evidence>
<keyword evidence="6" id="KW-0521">NADP</keyword>
<dbReference type="Gene3D" id="3.50.50.60">
    <property type="entry name" value="FAD/NAD(P)-binding domain"/>
    <property type="match status" value="1"/>
</dbReference>
<comment type="caution">
    <text evidence="11">The sequence shown here is derived from an EMBL/GenBank/DDBJ whole genome shotgun (WGS) entry which is preliminary data.</text>
</comment>
<keyword evidence="7" id="KW-0560">Oxidoreductase</keyword>
<comment type="cofactor">
    <cofactor evidence="1">
        <name>FAD</name>
        <dbReference type="ChEBI" id="CHEBI:57692"/>
    </cofactor>
</comment>
<evidence type="ECO:0000256" key="4">
    <source>
        <dbReference type="ARBA" id="ARBA00022630"/>
    </source>
</evidence>
<proteinExistence type="inferred from homology"/>
<evidence type="ECO:0000256" key="7">
    <source>
        <dbReference type="ARBA" id="ARBA00023002"/>
    </source>
</evidence>